<reference evidence="1 2" key="1">
    <citation type="submission" date="2018-03" db="EMBL/GenBank/DDBJ databases">
        <title>Genomic Encyclopedia of Type Strains, Phase III (KMG-III): the genomes of soil and plant-associated and newly described type strains.</title>
        <authorList>
            <person name="Whitman W."/>
        </authorList>
    </citation>
    <scope>NUCLEOTIDE SEQUENCE [LARGE SCALE GENOMIC DNA]</scope>
    <source>
        <strain evidence="1 2">CGMCC 4.7125</strain>
    </source>
</reference>
<dbReference type="AlphaFoldDB" id="A0A2T0LN23"/>
<dbReference type="NCBIfam" id="NF047719">
    <property type="entry name" value="SCO6745_fam_HTH"/>
    <property type="match status" value="1"/>
</dbReference>
<sequence>MSRPFVQRWGGAFMLSAQLAEVERGAGLRSRALYFRGRAGVLGEVPPAVVADLFGIFPGWLLDAVLPAAAEAVGAAEAVTAYQEAASRWARATLAGLAEPERLAGLLRRLVEAAEPSGLALFGGWRRVAWPEGGAERVVHGLNVLREYRGGVHFAALRAVGLTVPEAVVADPEGGRGRLLRTAWRPEAAEELIARAEAKPGLRERWHRAQRMTDERMGELIEDGLAEPEWAELTGRLRALDATARS</sequence>
<evidence type="ECO:0000313" key="2">
    <source>
        <dbReference type="Proteomes" id="UP000238362"/>
    </source>
</evidence>
<dbReference type="InterPro" id="IPR054058">
    <property type="entry name" value="HTH_67"/>
</dbReference>
<dbReference type="EMBL" id="PVNH01000011">
    <property type="protein sequence ID" value="PRX44585.1"/>
    <property type="molecule type" value="Genomic_DNA"/>
</dbReference>
<organism evidence="1 2">
    <name type="scientific">Prauserella shujinwangii</name>
    <dbReference type="NCBI Taxonomy" id="1453103"/>
    <lineage>
        <taxon>Bacteria</taxon>
        <taxon>Bacillati</taxon>
        <taxon>Actinomycetota</taxon>
        <taxon>Actinomycetes</taxon>
        <taxon>Pseudonocardiales</taxon>
        <taxon>Pseudonocardiaceae</taxon>
        <taxon>Prauserella</taxon>
    </lineage>
</organism>
<evidence type="ECO:0000313" key="1">
    <source>
        <dbReference type="EMBL" id="PRX44585.1"/>
    </source>
</evidence>
<accession>A0A2T0LN23</accession>
<gene>
    <name evidence="1" type="ORF">B0I33_11194</name>
</gene>
<name>A0A2T0LN23_9PSEU</name>
<keyword evidence="2" id="KW-1185">Reference proteome</keyword>
<comment type="caution">
    <text evidence="1">The sequence shown here is derived from an EMBL/GenBank/DDBJ whole genome shotgun (WGS) entry which is preliminary data.</text>
</comment>
<protein>
    <submittedName>
        <fullName evidence="1">Uncharacterized protein</fullName>
    </submittedName>
</protein>
<dbReference type="Proteomes" id="UP000238362">
    <property type="component" value="Unassembled WGS sequence"/>
</dbReference>
<dbReference type="Pfam" id="PF21863">
    <property type="entry name" value="HTH_67"/>
    <property type="match status" value="1"/>
</dbReference>
<proteinExistence type="predicted"/>